<dbReference type="SUPFAM" id="SSF102848">
    <property type="entry name" value="NSFL1 (p97 ATPase) cofactor p47, SEP domain"/>
    <property type="match status" value="1"/>
</dbReference>
<dbReference type="CDD" id="cd17077">
    <property type="entry name" value="UBX_UBXN11"/>
    <property type="match status" value="1"/>
</dbReference>
<dbReference type="PANTHER" id="PTHR23333:SF4">
    <property type="entry name" value="UBX DOMAIN-CONTAINING PROTEIN 11"/>
    <property type="match status" value="1"/>
</dbReference>
<dbReference type="InterPro" id="IPR029071">
    <property type="entry name" value="Ubiquitin-like_domsf"/>
</dbReference>
<keyword evidence="4" id="KW-0206">Cytoskeleton</keyword>
<protein>
    <recommendedName>
        <fullName evidence="7">UBX domain-containing protein 11</fullName>
    </recommendedName>
    <alternativeName>
        <fullName evidence="9">Socius</fullName>
    </alternativeName>
    <alternativeName>
        <fullName evidence="8">UBX domain-containing protein 5</fullName>
    </alternativeName>
</protein>
<evidence type="ECO:0000256" key="7">
    <source>
        <dbReference type="ARBA" id="ARBA00073759"/>
    </source>
</evidence>
<dbReference type="InterPro" id="IPR036241">
    <property type="entry name" value="NSFL1C_SEP_dom_sf"/>
</dbReference>
<dbReference type="PANTHER" id="PTHR23333">
    <property type="entry name" value="UBX DOMAIN CONTAINING PROTEIN"/>
    <property type="match status" value="1"/>
</dbReference>
<keyword evidence="15" id="KW-1185">Reference proteome</keyword>
<gene>
    <name evidence="14" type="ORF">DGYR_LOCUS3535</name>
</gene>
<evidence type="ECO:0000256" key="1">
    <source>
        <dbReference type="ARBA" id="ARBA00004245"/>
    </source>
</evidence>
<keyword evidence="3 10" id="KW-0175">Coiled coil</keyword>
<dbReference type="OrthoDB" id="25887at2759"/>
<dbReference type="Gene3D" id="3.10.20.90">
    <property type="entry name" value="Phosphatidylinositol 3-kinase Catalytic Subunit, Chain A, domain 1"/>
    <property type="match status" value="1"/>
</dbReference>
<dbReference type="Gene3D" id="3.30.420.210">
    <property type="entry name" value="SEP domain"/>
    <property type="match status" value="1"/>
</dbReference>
<sequence>MSGPLSNLKKSRKAPFNLNNSSDNENHRGRNVPFRHPNYTEGESSFLSEINRKPGKSTELSTSIMSSNSKSTGGGAAVGLGGDFELMEKLMRRLGELEQYCTKQKVIINDKDKRINVLEEKIKLLNKSKEYQEELRSEEDRRVYELERQCSSLKQQIQDMEAFLADYGMIWVGGEREDENVEEQESSGSFTERGGLWEQTSSIPANSAINYDLILKNIRELNEIVDESRKIERTPDGAKFVSQDPIPLTLYANGILMFNGPFRPMEEPSTQRCLKDLSDGYFPSELQKRYPDGVPLSVQDKRDVVFNDKKSVVFTGLGQTIAGKVVGETNIEPEQTNTNNKITTESSTNDRKLTVDQFLNKLPQSVIKDGKVIDIRNSVGKSLKQGGETQPNKVKIIETTVVSEMKDRLKVSEENRPPSSRYVTTLRIKDDNQEYILKMKYTDRVSDVRRYLDAQRPKESPNYEIMSAFPRKTLKNSSLTLEECGLIPNATLHLSVRK</sequence>
<dbReference type="PROSITE" id="PS51399">
    <property type="entry name" value="SEP"/>
    <property type="match status" value="1"/>
</dbReference>
<evidence type="ECO:0000256" key="9">
    <source>
        <dbReference type="ARBA" id="ARBA00081109"/>
    </source>
</evidence>
<evidence type="ECO:0000256" key="8">
    <source>
        <dbReference type="ARBA" id="ARBA00075811"/>
    </source>
</evidence>
<dbReference type="Proteomes" id="UP000549394">
    <property type="component" value="Unassembled WGS sequence"/>
</dbReference>
<comment type="subunit">
    <text evidence="6">Interacts with GNA12, GNA13, RND1, RND2 and RND3.</text>
</comment>
<dbReference type="AlphaFoldDB" id="A0A7I8VH23"/>
<evidence type="ECO:0000256" key="4">
    <source>
        <dbReference type="ARBA" id="ARBA00023212"/>
    </source>
</evidence>
<evidence type="ECO:0000256" key="5">
    <source>
        <dbReference type="ARBA" id="ARBA00059434"/>
    </source>
</evidence>
<feature type="domain" description="SEP" evidence="13">
    <location>
        <begin position="243"/>
        <end position="307"/>
    </location>
</feature>
<dbReference type="GO" id="GO:0043130">
    <property type="term" value="F:ubiquitin binding"/>
    <property type="evidence" value="ECO:0007669"/>
    <property type="project" value="TreeGrafter"/>
</dbReference>
<dbReference type="InterPro" id="IPR001012">
    <property type="entry name" value="UBX_dom"/>
</dbReference>
<evidence type="ECO:0000256" key="10">
    <source>
        <dbReference type="SAM" id="Coils"/>
    </source>
</evidence>
<feature type="coiled-coil region" evidence="10">
    <location>
        <begin position="108"/>
        <end position="156"/>
    </location>
</feature>
<organism evidence="14 15">
    <name type="scientific">Dimorphilus gyrociliatus</name>
    <dbReference type="NCBI Taxonomy" id="2664684"/>
    <lineage>
        <taxon>Eukaryota</taxon>
        <taxon>Metazoa</taxon>
        <taxon>Spiralia</taxon>
        <taxon>Lophotrochozoa</taxon>
        <taxon>Annelida</taxon>
        <taxon>Polychaeta</taxon>
        <taxon>Polychaeta incertae sedis</taxon>
        <taxon>Dinophilidae</taxon>
        <taxon>Dimorphilus</taxon>
    </lineage>
</organism>
<reference evidence="14 15" key="1">
    <citation type="submission" date="2020-08" db="EMBL/GenBank/DDBJ databases">
        <authorList>
            <person name="Hejnol A."/>
        </authorList>
    </citation>
    <scope>NUCLEOTIDE SEQUENCE [LARGE SCALE GENOMIC DNA]</scope>
</reference>
<dbReference type="InterPro" id="IPR012989">
    <property type="entry name" value="SEP_domain"/>
</dbReference>
<evidence type="ECO:0000313" key="14">
    <source>
        <dbReference type="EMBL" id="CAD5114711.1"/>
    </source>
</evidence>
<evidence type="ECO:0000256" key="2">
    <source>
        <dbReference type="ARBA" id="ARBA00022490"/>
    </source>
</evidence>
<dbReference type="GO" id="GO:0005856">
    <property type="term" value="C:cytoskeleton"/>
    <property type="evidence" value="ECO:0007669"/>
    <property type="project" value="UniProtKB-SubCell"/>
</dbReference>
<dbReference type="FunFam" id="3.30.420.210:FF:000003">
    <property type="entry name" value="UBX domain protein 11"/>
    <property type="match status" value="1"/>
</dbReference>
<feature type="region of interest" description="Disordered" evidence="11">
    <location>
        <begin position="1"/>
        <end position="76"/>
    </location>
</feature>
<dbReference type="PROSITE" id="PS50053">
    <property type="entry name" value="UBIQUITIN_2"/>
    <property type="match status" value="1"/>
</dbReference>
<dbReference type="GO" id="GO:0043161">
    <property type="term" value="P:proteasome-mediated ubiquitin-dependent protein catabolic process"/>
    <property type="evidence" value="ECO:0007669"/>
    <property type="project" value="TreeGrafter"/>
</dbReference>
<feature type="domain" description="Ubiquitin-like" evidence="12">
    <location>
        <begin position="422"/>
        <end position="498"/>
    </location>
</feature>
<evidence type="ECO:0000256" key="11">
    <source>
        <dbReference type="SAM" id="MobiDB-lite"/>
    </source>
</evidence>
<name>A0A7I8VH23_9ANNE</name>
<dbReference type="Pfam" id="PF08059">
    <property type="entry name" value="SEP"/>
    <property type="match status" value="1"/>
</dbReference>
<dbReference type="SUPFAM" id="SSF54236">
    <property type="entry name" value="Ubiquitin-like"/>
    <property type="match status" value="1"/>
</dbReference>
<dbReference type="InterPro" id="IPR000626">
    <property type="entry name" value="Ubiquitin-like_dom"/>
</dbReference>
<evidence type="ECO:0000256" key="3">
    <source>
        <dbReference type="ARBA" id="ARBA00023054"/>
    </source>
</evidence>
<feature type="compositionally biased region" description="Low complexity" evidence="11">
    <location>
        <begin position="61"/>
        <end position="71"/>
    </location>
</feature>
<comment type="function">
    <text evidence="5">May be involved in the reorganization of actin cytoskeleton mediated by RND1, RND2 and RND3. Promotes RHOA activation mediated by GNA12 and GNA13.</text>
</comment>
<evidence type="ECO:0000313" key="15">
    <source>
        <dbReference type="Proteomes" id="UP000549394"/>
    </source>
</evidence>
<evidence type="ECO:0000259" key="13">
    <source>
        <dbReference type="PROSITE" id="PS51399"/>
    </source>
</evidence>
<dbReference type="EMBL" id="CAJFCJ010000005">
    <property type="protein sequence ID" value="CAD5114711.1"/>
    <property type="molecule type" value="Genomic_DNA"/>
</dbReference>
<accession>A0A7I8VH23</accession>
<comment type="subcellular location">
    <subcellularLocation>
        <location evidence="1">Cytoplasm</location>
        <location evidence="1">Cytoskeleton</location>
    </subcellularLocation>
</comment>
<evidence type="ECO:0000259" key="12">
    <source>
        <dbReference type="PROSITE" id="PS50053"/>
    </source>
</evidence>
<comment type="caution">
    <text evidence="14">The sequence shown here is derived from an EMBL/GenBank/DDBJ whole genome shotgun (WGS) entry which is preliminary data.</text>
</comment>
<evidence type="ECO:0000256" key="6">
    <source>
        <dbReference type="ARBA" id="ARBA00062345"/>
    </source>
</evidence>
<keyword evidence="2" id="KW-0963">Cytoplasm</keyword>
<dbReference type="Pfam" id="PF00789">
    <property type="entry name" value="UBX"/>
    <property type="match status" value="1"/>
</dbReference>
<proteinExistence type="predicted"/>